<dbReference type="GO" id="GO:0016705">
    <property type="term" value="F:oxidoreductase activity, acting on paired donors, with incorporation or reduction of molecular oxygen"/>
    <property type="evidence" value="ECO:0007669"/>
    <property type="project" value="InterPro"/>
</dbReference>
<evidence type="ECO:0000256" key="1">
    <source>
        <dbReference type="ARBA" id="ARBA00010617"/>
    </source>
</evidence>
<evidence type="ECO:0008006" key="7">
    <source>
        <dbReference type="Google" id="ProtNLM"/>
    </source>
</evidence>
<keyword evidence="2 4" id="KW-0479">Metal-binding</keyword>
<dbReference type="GO" id="GO:0020037">
    <property type="term" value="F:heme binding"/>
    <property type="evidence" value="ECO:0007669"/>
    <property type="project" value="InterPro"/>
</dbReference>
<keyword evidence="4" id="KW-0349">Heme</keyword>
<evidence type="ECO:0000313" key="5">
    <source>
        <dbReference type="EnsemblPlants" id="AUR62030794-RA:cds"/>
    </source>
</evidence>
<comment type="similarity">
    <text evidence="1">Belongs to the cytochrome P450 family.</text>
</comment>
<dbReference type="PRINTS" id="PR00385">
    <property type="entry name" value="P450"/>
</dbReference>
<comment type="cofactor">
    <cofactor evidence="4">
        <name>heme</name>
        <dbReference type="ChEBI" id="CHEBI:30413"/>
    </cofactor>
</comment>
<dbReference type="Gene3D" id="1.10.630.10">
    <property type="entry name" value="Cytochrome P450"/>
    <property type="match status" value="1"/>
</dbReference>
<proteinExistence type="inferred from homology"/>
<dbReference type="Proteomes" id="UP000596660">
    <property type="component" value="Unplaced"/>
</dbReference>
<organism evidence="5 6">
    <name type="scientific">Chenopodium quinoa</name>
    <name type="common">Quinoa</name>
    <dbReference type="NCBI Taxonomy" id="63459"/>
    <lineage>
        <taxon>Eukaryota</taxon>
        <taxon>Viridiplantae</taxon>
        <taxon>Streptophyta</taxon>
        <taxon>Embryophyta</taxon>
        <taxon>Tracheophyta</taxon>
        <taxon>Spermatophyta</taxon>
        <taxon>Magnoliopsida</taxon>
        <taxon>eudicotyledons</taxon>
        <taxon>Gunneridae</taxon>
        <taxon>Pentapetalae</taxon>
        <taxon>Caryophyllales</taxon>
        <taxon>Chenopodiaceae</taxon>
        <taxon>Chenopodioideae</taxon>
        <taxon>Atripliceae</taxon>
        <taxon>Chenopodium</taxon>
    </lineage>
</organism>
<dbReference type="InterPro" id="IPR036396">
    <property type="entry name" value="Cyt_P450_sf"/>
</dbReference>
<protein>
    <recommendedName>
        <fullName evidence="7">Cytochrome P450</fullName>
    </recommendedName>
</protein>
<dbReference type="AlphaFoldDB" id="A0A803MK61"/>
<dbReference type="SUPFAM" id="SSF48264">
    <property type="entry name" value="Cytochrome P450"/>
    <property type="match status" value="1"/>
</dbReference>
<dbReference type="Gramene" id="AUR62030794-RA">
    <property type="protein sequence ID" value="AUR62030794-RA:cds"/>
    <property type="gene ID" value="AUR62030794"/>
</dbReference>
<feature type="binding site" description="axial binding residue" evidence="4">
    <location>
        <position position="351"/>
    </location>
    <ligand>
        <name>heme</name>
        <dbReference type="ChEBI" id="CHEBI:30413"/>
    </ligand>
    <ligandPart>
        <name>Fe</name>
        <dbReference type="ChEBI" id="CHEBI:18248"/>
    </ligandPart>
</feature>
<reference evidence="5" key="2">
    <citation type="submission" date="2021-03" db="UniProtKB">
        <authorList>
            <consortium name="EnsemblPlants"/>
        </authorList>
    </citation>
    <scope>IDENTIFICATION</scope>
</reference>
<dbReference type="PANTHER" id="PTHR47955:SF15">
    <property type="entry name" value="CYTOCHROME P450 71A2-LIKE"/>
    <property type="match status" value="1"/>
</dbReference>
<name>A0A803MK61_CHEQI</name>
<dbReference type="Pfam" id="PF00067">
    <property type="entry name" value="p450"/>
    <property type="match status" value="1"/>
</dbReference>
<evidence type="ECO:0000256" key="2">
    <source>
        <dbReference type="ARBA" id="ARBA00022723"/>
    </source>
</evidence>
<dbReference type="InterPro" id="IPR001128">
    <property type="entry name" value="Cyt_P450"/>
</dbReference>
<accession>A0A803MK61</accession>
<sequence length="407" mass="46111">MPPFLPKLPILGNIHQLGTHPHRSLQSLSEQYGELMMLHIGSQPTLIVSSARAARETRSICALHLLNNNKVRSLRTARVEETALLVKKIMLAGSSPVNLSEMLMDYTKDVLGRLVIERKLSGTGKDDGTVFNKLVNEVRLNGWDLKADKVYKELDQFFEKMISEHRDQLVDDDNSERVKDFVDVLLNIHEDSNRFPIDRDTVKAIVLNMIIAGTDTSAILLEWTMSELLRHPQVMQQLLNEVRTIMGENVHVNDSDLEQMKYLKAVIKETLRLHPPIPLLIFRQPTQDTEILGYDVPAGRAVTINCWAIQRDPISWDEPEKFKPERFLISSTDFRGQDLQLIPFPAGRRMCPGISLAMANIEFLLANLLLKFDWTLPGGVDGGTLDMSERFGINLSRNTLLFAVALQ</sequence>
<dbReference type="PRINTS" id="PR00463">
    <property type="entry name" value="EP450I"/>
</dbReference>
<evidence type="ECO:0000256" key="3">
    <source>
        <dbReference type="ARBA" id="ARBA00023004"/>
    </source>
</evidence>
<evidence type="ECO:0000313" key="6">
    <source>
        <dbReference type="Proteomes" id="UP000596660"/>
    </source>
</evidence>
<keyword evidence="3 4" id="KW-0408">Iron</keyword>
<dbReference type="GO" id="GO:0004497">
    <property type="term" value="F:monooxygenase activity"/>
    <property type="evidence" value="ECO:0007669"/>
    <property type="project" value="UniProtKB-KW"/>
</dbReference>
<reference evidence="5" key="1">
    <citation type="journal article" date="2017" name="Nature">
        <title>The genome of Chenopodium quinoa.</title>
        <authorList>
            <person name="Jarvis D.E."/>
            <person name="Ho Y.S."/>
            <person name="Lightfoot D.J."/>
            <person name="Schmoeckel S.M."/>
            <person name="Li B."/>
            <person name="Borm T.J.A."/>
            <person name="Ohyanagi H."/>
            <person name="Mineta K."/>
            <person name="Michell C.T."/>
            <person name="Saber N."/>
            <person name="Kharbatia N.M."/>
            <person name="Rupper R.R."/>
            <person name="Sharp A.R."/>
            <person name="Dally N."/>
            <person name="Boughton B.A."/>
            <person name="Woo Y.H."/>
            <person name="Gao G."/>
            <person name="Schijlen E.G.W.M."/>
            <person name="Guo X."/>
            <person name="Momin A.A."/>
            <person name="Negrao S."/>
            <person name="Al-Babili S."/>
            <person name="Gehring C."/>
            <person name="Roessner U."/>
            <person name="Jung C."/>
            <person name="Murphy K."/>
            <person name="Arold S.T."/>
            <person name="Gojobori T."/>
            <person name="van der Linden C.G."/>
            <person name="van Loo E.N."/>
            <person name="Jellen E.N."/>
            <person name="Maughan P.J."/>
            <person name="Tester M."/>
        </authorList>
    </citation>
    <scope>NUCLEOTIDE SEQUENCE [LARGE SCALE GENOMIC DNA]</scope>
    <source>
        <strain evidence="5">cv. PI 614886</strain>
    </source>
</reference>
<dbReference type="GO" id="GO:0005506">
    <property type="term" value="F:iron ion binding"/>
    <property type="evidence" value="ECO:0007669"/>
    <property type="project" value="InterPro"/>
</dbReference>
<dbReference type="OMA" id="RDAHECE"/>
<dbReference type="PANTHER" id="PTHR47955">
    <property type="entry name" value="CYTOCHROME P450 FAMILY 71 PROTEIN"/>
    <property type="match status" value="1"/>
</dbReference>
<keyword evidence="6" id="KW-1185">Reference proteome</keyword>
<dbReference type="EnsemblPlants" id="AUR62030794-RA">
    <property type="protein sequence ID" value="AUR62030794-RA:cds"/>
    <property type="gene ID" value="AUR62030794"/>
</dbReference>
<dbReference type="InterPro" id="IPR002401">
    <property type="entry name" value="Cyt_P450_E_grp-I"/>
</dbReference>
<evidence type="ECO:0000256" key="4">
    <source>
        <dbReference type="PIRSR" id="PIRSR602401-1"/>
    </source>
</evidence>